<feature type="transmembrane region" description="Helical" evidence="6">
    <location>
        <begin position="51"/>
        <end position="73"/>
    </location>
</feature>
<dbReference type="GO" id="GO:0005886">
    <property type="term" value="C:plasma membrane"/>
    <property type="evidence" value="ECO:0007669"/>
    <property type="project" value="UniProtKB-SubCell"/>
</dbReference>
<dbReference type="Proteomes" id="UP000005384">
    <property type="component" value="Unassembled WGS sequence"/>
</dbReference>
<evidence type="ECO:0000313" key="7">
    <source>
        <dbReference type="EMBL" id="EHI57389.1"/>
    </source>
</evidence>
<comment type="subcellular location">
    <subcellularLocation>
        <location evidence="1">Cell membrane</location>
        <topology evidence="1">Multi-pass membrane protein</topology>
    </subcellularLocation>
</comment>
<evidence type="ECO:0000256" key="3">
    <source>
        <dbReference type="ARBA" id="ARBA00022692"/>
    </source>
</evidence>
<evidence type="ECO:0000256" key="2">
    <source>
        <dbReference type="ARBA" id="ARBA00022475"/>
    </source>
</evidence>
<evidence type="ECO:0000256" key="5">
    <source>
        <dbReference type="ARBA" id="ARBA00023136"/>
    </source>
</evidence>
<dbReference type="Pfam" id="PF02653">
    <property type="entry name" value="BPD_transp_2"/>
    <property type="match status" value="1"/>
</dbReference>
<proteinExistence type="predicted"/>
<feature type="transmembrane region" description="Helical" evidence="6">
    <location>
        <begin position="139"/>
        <end position="160"/>
    </location>
</feature>
<evidence type="ECO:0000256" key="4">
    <source>
        <dbReference type="ARBA" id="ARBA00022989"/>
    </source>
</evidence>
<feature type="transmembrane region" description="Helical" evidence="6">
    <location>
        <begin position="317"/>
        <end position="335"/>
    </location>
</feature>
<dbReference type="GO" id="GO:0022857">
    <property type="term" value="F:transmembrane transporter activity"/>
    <property type="evidence" value="ECO:0007669"/>
    <property type="project" value="InterPro"/>
</dbReference>
<accession>G5ILX0</accession>
<dbReference type="RefSeq" id="WP_006782486.1">
    <property type="nucleotide sequence ID" value="NZ_CP040506.1"/>
</dbReference>
<feature type="transmembrane region" description="Helical" evidence="6">
    <location>
        <begin position="106"/>
        <end position="127"/>
    </location>
</feature>
<evidence type="ECO:0000313" key="8">
    <source>
        <dbReference type="Proteomes" id="UP000005384"/>
    </source>
</evidence>
<sequence length="356" mass="38768">MNISKKFNLIKTLMAIVIALFLTIVIIFCISEQPLDAIKYFLLGPVMKFKRLANVIEMMMPLLFTGLSVSLICRTGIFNLASESSFFIGGSVAAILAIKLQLPGMLLPIACILFGGLAGMACMYIPVKIRQKFGSSEIVSSLMLNYLIFYLCSFLIRSFVKNPDSGELRSLDFPENAMLFKLIPTTRVHAGLLIAIVFVIVFWLYLFKSRWGYKMRISGSSPKFALYSGIGVSTSVVIAHLLAGLACGVGGACEMLGMYSAFKWTIVPGPGYGWDGIIVATLARNNPALVPVGAFFLAYMRVGADIMTRLTDVQNEIVSIIQGVVIILIVAQSFLGSMERKAIYKEATANAGKGGE</sequence>
<gene>
    <name evidence="7" type="ORF">HMPREF9473_04498</name>
</gene>
<dbReference type="AlphaFoldDB" id="G5ILX0"/>
<reference evidence="7 8" key="1">
    <citation type="submission" date="2011-08" db="EMBL/GenBank/DDBJ databases">
        <title>The Genome Sequence of Clostridium hathewayi WAL-18680.</title>
        <authorList>
            <consortium name="The Broad Institute Genome Sequencing Platform"/>
            <person name="Earl A."/>
            <person name="Ward D."/>
            <person name="Feldgarden M."/>
            <person name="Gevers D."/>
            <person name="Finegold S.M."/>
            <person name="Summanen P.H."/>
            <person name="Molitoris D.R."/>
            <person name="Song M."/>
            <person name="Daigneault M."/>
            <person name="Allen-Vercoe E."/>
            <person name="Young S.K."/>
            <person name="Zeng Q."/>
            <person name="Gargeya S."/>
            <person name="Fitzgerald M."/>
            <person name="Haas B."/>
            <person name="Abouelleil A."/>
            <person name="Alvarado L."/>
            <person name="Arachchi H.M."/>
            <person name="Berlin A."/>
            <person name="Brown A."/>
            <person name="Chapman S.B."/>
            <person name="Chen Z."/>
            <person name="Dunbar C."/>
            <person name="Freedman E."/>
            <person name="Gearin G."/>
            <person name="Gellesch M."/>
            <person name="Goldberg J."/>
            <person name="Griggs A."/>
            <person name="Gujja S."/>
            <person name="Heiman D."/>
            <person name="Howarth C."/>
            <person name="Larson L."/>
            <person name="Lui A."/>
            <person name="MacDonald P.J.P."/>
            <person name="Montmayeur A."/>
            <person name="Murphy C."/>
            <person name="Neiman D."/>
            <person name="Pearson M."/>
            <person name="Priest M."/>
            <person name="Roberts A."/>
            <person name="Saif S."/>
            <person name="Shea T."/>
            <person name="Shenoy N."/>
            <person name="Sisk P."/>
            <person name="Stolte C."/>
            <person name="Sykes S."/>
            <person name="Wortman J."/>
            <person name="Nusbaum C."/>
            <person name="Birren B."/>
        </authorList>
    </citation>
    <scope>NUCLEOTIDE SEQUENCE [LARGE SCALE GENOMIC DNA]</scope>
    <source>
        <strain evidence="7 8">WAL-18680</strain>
    </source>
</reference>
<keyword evidence="2" id="KW-1003">Cell membrane</keyword>
<comment type="caution">
    <text evidence="7">The sequence shown here is derived from an EMBL/GenBank/DDBJ whole genome shotgun (WGS) entry which is preliminary data.</text>
</comment>
<keyword evidence="8" id="KW-1185">Reference proteome</keyword>
<dbReference type="PATRIC" id="fig|742737.3.peg.4484"/>
<feature type="transmembrane region" description="Helical" evidence="6">
    <location>
        <begin position="80"/>
        <end position="100"/>
    </location>
</feature>
<evidence type="ECO:0000256" key="6">
    <source>
        <dbReference type="SAM" id="Phobius"/>
    </source>
</evidence>
<evidence type="ECO:0000256" key="1">
    <source>
        <dbReference type="ARBA" id="ARBA00004651"/>
    </source>
</evidence>
<name>G5ILX0_9FIRM</name>
<feature type="transmembrane region" description="Helical" evidence="6">
    <location>
        <begin position="12"/>
        <end position="31"/>
    </location>
</feature>
<dbReference type="EMBL" id="ADLN01000120">
    <property type="protein sequence ID" value="EHI57389.1"/>
    <property type="molecule type" value="Genomic_DNA"/>
</dbReference>
<keyword evidence="4 6" id="KW-1133">Transmembrane helix</keyword>
<keyword evidence="3 6" id="KW-0812">Transmembrane</keyword>
<protein>
    <recommendedName>
        <fullName evidence="9">ABC transporter permease</fullName>
    </recommendedName>
</protein>
<dbReference type="HOGENOM" id="CLU_040769_0_3_9"/>
<organism evidence="7 8">
    <name type="scientific">Hungatella hathewayi WAL-18680</name>
    <dbReference type="NCBI Taxonomy" id="742737"/>
    <lineage>
        <taxon>Bacteria</taxon>
        <taxon>Bacillati</taxon>
        <taxon>Bacillota</taxon>
        <taxon>Clostridia</taxon>
        <taxon>Lachnospirales</taxon>
        <taxon>Lachnospiraceae</taxon>
        <taxon>Hungatella</taxon>
    </lineage>
</organism>
<dbReference type="PANTHER" id="PTHR47089:SF1">
    <property type="entry name" value="GUANOSINE ABC TRANSPORTER PERMEASE PROTEIN NUPP"/>
    <property type="match status" value="1"/>
</dbReference>
<feature type="transmembrane region" description="Helical" evidence="6">
    <location>
        <begin position="226"/>
        <end position="252"/>
    </location>
</feature>
<dbReference type="PANTHER" id="PTHR47089">
    <property type="entry name" value="ABC TRANSPORTER, PERMEASE PROTEIN"/>
    <property type="match status" value="1"/>
</dbReference>
<dbReference type="CDD" id="cd06580">
    <property type="entry name" value="TM_PBP1_transp_TpRbsC_like"/>
    <property type="match status" value="1"/>
</dbReference>
<feature type="transmembrane region" description="Helical" evidence="6">
    <location>
        <begin position="188"/>
        <end position="206"/>
    </location>
</feature>
<evidence type="ECO:0008006" key="9">
    <source>
        <dbReference type="Google" id="ProtNLM"/>
    </source>
</evidence>
<dbReference type="InterPro" id="IPR001851">
    <property type="entry name" value="ABC_transp_permease"/>
</dbReference>
<keyword evidence="5 6" id="KW-0472">Membrane</keyword>